<dbReference type="InterPro" id="IPR032631">
    <property type="entry name" value="P-type_ATPase_N"/>
</dbReference>
<feature type="domain" description="P-type ATPase A" evidence="30">
    <location>
        <begin position="127"/>
        <end position="192"/>
    </location>
</feature>
<reference evidence="33" key="2">
    <citation type="submission" date="2025-08" db="UniProtKB">
        <authorList>
            <consortium name="Ensembl"/>
        </authorList>
    </citation>
    <scope>IDENTIFICATION</scope>
</reference>
<feature type="binding site" evidence="26">
    <location>
        <position position="606"/>
    </location>
    <ligand>
        <name>ATP</name>
        <dbReference type="ChEBI" id="CHEBI:30616"/>
    </ligand>
</feature>
<feature type="binding site" evidence="27">
    <location>
        <position position="824"/>
    </location>
    <ligand>
        <name>Mg(2+)</name>
        <dbReference type="ChEBI" id="CHEBI:18420"/>
    </ligand>
</feature>
<evidence type="ECO:0000256" key="24">
    <source>
        <dbReference type="ARBA" id="ARBA00065117"/>
    </source>
</evidence>
<dbReference type="SUPFAM" id="SSF81653">
    <property type="entry name" value="Calcium ATPase, transduction domain A"/>
    <property type="match status" value="1"/>
</dbReference>
<dbReference type="SUPFAM" id="SSF56784">
    <property type="entry name" value="HAD-like"/>
    <property type="match status" value="1"/>
</dbReference>
<reference evidence="33 34" key="1">
    <citation type="submission" date="2017-08" db="EMBL/GenBank/DDBJ databases">
        <title>USMARCv1.0.</title>
        <authorList>
            <person name="Hannum G.I."/>
            <person name="Koren S."/>
            <person name="Schroeder S.G."/>
            <person name="Chin S.C."/>
            <person name="Nonneman D.J."/>
            <person name="Becker S.A."/>
            <person name="Rosen B.D."/>
            <person name="Bickhart D.M."/>
            <person name="Putnam N.H."/>
            <person name="Green R.E."/>
            <person name="Tuggle C.K."/>
            <person name="Liu H."/>
            <person name="Rohrer G.A."/>
            <person name="Warr A."/>
            <person name="Hall R."/>
            <person name="Kim K."/>
            <person name="Hume D.A."/>
            <person name="Talbot R."/>
            <person name="Chow W."/>
            <person name="Howe K."/>
            <person name="Schwartz A.S."/>
            <person name="Watson M."/>
            <person name="Archibald A.L."/>
            <person name="Phillippy A.M."/>
            <person name="Smith T.P.L."/>
        </authorList>
    </citation>
    <scope>NUCLEOTIDE SEQUENCE [LARGE SCALE GENOMIC DNA]</scope>
</reference>
<dbReference type="GO" id="GO:0005789">
    <property type="term" value="C:endoplasmic reticulum membrane"/>
    <property type="evidence" value="ECO:0007669"/>
    <property type="project" value="UniProtKB-SubCell"/>
</dbReference>
<comment type="catalytic activity">
    <reaction evidence="23">
        <text>a 1,2-diacyl-sn-glycero-3-phospho-L-serine(out) + ATP + H2O = a 1,2-diacyl-sn-glycero-3-phospho-L-serine(in) + ADP + phosphate + H(+)</text>
        <dbReference type="Rhea" id="RHEA:38567"/>
        <dbReference type="ChEBI" id="CHEBI:15377"/>
        <dbReference type="ChEBI" id="CHEBI:15378"/>
        <dbReference type="ChEBI" id="CHEBI:30616"/>
        <dbReference type="ChEBI" id="CHEBI:43474"/>
        <dbReference type="ChEBI" id="CHEBI:57262"/>
        <dbReference type="ChEBI" id="CHEBI:456216"/>
    </reaction>
    <physiologicalReaction direction="left-to-right" evidence="23">
        <dbReference type="Rhea" id="RHEA:38568"/>
    </physiologicalReaction>
</comment>
<dbReference type="SUPFAM" id="SSF81660">
    <property type="entry name" value="Metal cation-transporting ATPase, ATP-binding domain N"/>
    <property type="match status" value="1"/>
</dbReference>
<feature type="binding site" evidence="26">
    <location>
        <position position="797"/>
    </location>
    <ligand>
        <name>ATP</name>
        <dbReference type="ChEBI" id="CHEBI:30616"/>
    </ligand>
</feature>
<dbReference type="Pfam" id="PF00122">
    <property type="entry name" value="E1-E2_ATPase"/>
    <property type="match status" value="1"/>
</dbReference>
<feature type="binding site" evidence="26">
    <location>
        <position position="416"/>
    </location>
    <ligand>
        <name>ATP</name>
        <dbReference type="ChEBI" id="CHEBI:30616"/>
    </ligand>
</feature>
<dbReference type="Pfam" id="PF16212">
    <property type="entry name" value="PhoLip_ATPase_C"/>
    <property type="match status" value="1"/>
</dbReference>
<dbReference type="Ensembl" id="ENSSSCT00070024647.1">
    <property type="protein sequence ID" value="ENSSSCP00070020398.1"/>
    <property type="gene ID" value="ENSSSCG00070012534.1"/>
</dbReference>
<dbReference type="EC" id="7.6.2.1" evidence="28"/>
<evidence type="ECO:0000259" key="32">
    <source>
        <dbReference type="Pfam" id="PF16212"/>
    </source>
</evidence>
<comment type="subunit">
    <text evidence="24">Component of a P4-ATPase flippase complex which consists of a catalytic alpha subunit ATP11A and an accessory beta subunit TMEM30A.</text>
</comment>
<dbReference type="InterPro" id="IPR023299">
    <property type="entry name" value="ATPase_P-typ_cyto_dom_N"/>
</dbReference>
<evidence type="ECO:0000256" key="9">
    <source>
        <dbReference type="ARBA" id="ARBA00022553"/>
    </source>
</evidence>
<dbReference type="InterPro" id="IPR044492">
    <property type="entry name" value="P_typ_ATPase_HD_dom"/>
</dbReference>
<feature type="binding site" evidence="26">
    <location>
        <position position="575"/>
    </location>
    <ligand>
        <name>ATP</name>
        <dbReference type="ChEBI" id="CHEBI:30616"/>
    </ligand>
</feature>
<dbReference type="InterPro" id="IPR018303">
    <property type="entry name" value="ATPase_P-typ_P_site"/>
</dbReference>
<feature type="region of interest" description="Disordered" evidence="29">
    <location>
        <begin position="1114"/>
        <end position="1158"/>
    </location>
</feature>
<dbReference type="SFLD" id="SFLDG00002">
    <property type="entry name" value="C1.7:_P-type_atpase_like"/>
    <property type="match status" value="1"/>
</dbReference>
<evidence type="ECO:0000256" key="16">
    <source>
        <dbReference type="ARBA" id="ARBA00022842"/>
    </source>
</evidence>
<feature type="binding site" evidence="26">
    <location>
        <position position="510"/>
    </location>
    <ligand>
        <name>ATP</name>
        <dbReference type="ChEBI" id="CHEBI:30616"/>
    </ligand>
</feature>
<evidence type="ECO:0000259" key="30">
    <source>
        <dbReference type="Pfam" id="PF00122"/>
    </source>
</evidence>
<dbReference type="GO" id="GO:0005769">
    <property type="term" value="C:early endosome"/>
    <property type="evidence" value="ECO:0007669"/>
    <property type="project" value="UniProtKB-SubCell"/>
</dbReference>
<evidence type="ECO:0000256" key="20">
    <source>
        <dbReference type="ARBA" id="ARBA00023136"/>
    </source>
</evidence>
<dbReference type="Proteomes" id="UP000314985">
    <property type="component" value="Chromosome 11"/>
</dbReference>
<dbReference type="AlphaFoldDB" id="A0A4X1TYF6"/>
<dbReference type="GO" id="GO:0010831">
    <property type="term" value="P:positive regulation of myotube differentiation"/>
    <property type="evidence" value="ECO:0007669"/>
    <property type="project" value="UniProtKB-ARBA"/>
</dbReference>
<name>A0A4X1TYF6_PIG</name>
<feature type="binding site" evidence="26">
    <location>
        <position position="828"/>
    </location>
    <ligand>
        <name>ATP</name>
        <dbReference type="ChEBI" id="CHEBI:30616"/>
    </ligand>
</feature>
<keyword evidence="15 26" id="KW-0067">ATP-binding</keyword>
<keyword evidence="20 28" id="KW-0472">Membrane</keyword>
<feature type="binding site" evidence="26">
    <location>
        <position position="687"/>
    </location>
    <ligand>
        <name>ATP</name>
        <dbReference type="ChEBI" id="CHEBI:30616"/>
    </ligand>
</feature>
<feature type="transmembrane region" description="Helical" evidence="28">
    <location>
        <begin position="1006"/>
        <end position="1028"/>
    </location>
</feature>
<dbReference type="Gene3D" id="3.40.50.1000">
    <property type="entry name" value="HAD superfamily/HAD-like"/>
    <property type="match status" value="1"/>
</dbReference>
<evidence type="ECO:0000256" key="17">
    <source>
        <dbReference type="ARBA" id="ARBA00022967"/>
    </source>
</evidence>
<evidence type="ECO:0000256" key="3">
    <source>
        <dbReference type="ARBA" id="ARBA00004412"/>
    </source>
</evidence>
<evidence type="ECO:0000256" key="13">
    <source>
        <dbReference type="ARBA" id="ARBA00022753"/>
    </source>
</evidence>
<dbReference type="Gene3D" id="2.70.150.10">
    <property type="entry name" value="Calcium-transporting ATPase, cytoplasmic transduction domain A"/>
    <property type="match status" value="1"/>
</dbReference>
<evidence type="ECO:0000256" key="21">
    <source>
        <dbReference type="ARBA" id="ARBA00034036"/>
    </source>
</evidence>
<feature type="transmembrane region" description="Helical" evidence="28">
    <location>
        <begin position="914"/>
        <end position="934"/>
    </location>
</feature>
<dbReference type="GO" id="GO:0016887">
    <property type="term" value="F:ATP hydrolysis activity"/>
    <property type="evidence" value="ECO:0007669"/>
    <property type="project" value="InterPro"/>
</dbReference>
<organism evidence="33 34">
    <name type="scientific">Sus scrofa</name>
    <name type="common">Pig</name>
    <dbReference type="NCBI Taxonomy" id="9823"/>
    <lineage>
        <taxon>Eukaryota</taxon>
        <taxon>Metazoa</taxon>
        <taxon>Chordata</taxon>
        <taxon>Craniata</taxon>
        <taxon>Vertebrata</taxon>
        <taxon>Euteleostomi</taxon>
        <taxon>Mammalia</taxon>
        <taxon>Eutheria</taxon>
        <taxon>Laurasiatheria</taxon>
        <taxon>Artiodactyla</taxon>
        <taxon>Suina</taxon>
        <taxon>Suidae</taxon>
        <taxon>Sus</taxon>
    </lineage>
</organism>
<dbReference type="CDD" id="cd02073">
    <property type="entry name" value="P-type_ATPase_APLT_Dnf-like"/>
    <property type="match status" value="1"/>
</dbReference>
<feature type="binding site" evidence="26">
    <location>
        <position position="414"/>
    </location>
    <ligand>
        <name>ATP</name>
        <dbReference type="ChEBI" id="CHEBI:30616"/>
    </ligand>
</feature>
<evidence type="ECO:0000256" key="6">
    <source>
        <dbReference type="ARBA" id="ARBA00008109"/>
    </source>
</evidence>
<feature type="transmembrane region" description="Helical" evidence="28">
    <location>
        <begin position="295"/>
        <end position="318"/>
    </location>
</feature>
<dbReference type="InterPro" id="IPR023298">
    <property type="entry name" value="ATPase_P-typ_TM_dom_sf"/>
</dbReference>
<evidence type="ECO:0000256" key="7">
    <source>
        <dbReference type="ARBA" id="ARBA00022448"/>
    </source>
</evidence>
<keyword evidence="11 27" id="KW-0479">Metal-binding</keyword>
<evidence type="ECO:0000256" key="1">
    <source>
        <dbReference type="ARBA" id="ARBA00001946"/>
    </source>
</evidence>
<keyword evidence="16 27" id="KW-0460">Magnesium</keyword>
<evidence type="ECO:0000256" key="10">
    <source>
        <dbReference type="ARBA" id="ARBA00022692"/>
    </source>
</evidence>
<feature type="transmembrane region" description="Helical" evidence="28">
    <location>
        <begin position="1040"/>
        <end position="1064"/>
    </location>
</feature>
<dbReference type="FunFam" id="2.70.150.10:FF:000009">
    <property type="entry name" value="Phospholipid-transporting ATPase"/>
    <property type="match status" value="1"/>
</dbReference>
<feature type="binding site" evidence="26">
    <location>
        <position position="686"/>
    </location>
    <ligand>
        <name>ATP</name>
        <dbReference type="ChEBI" id="CHEBI:30616"/>
    </ligand>
</feature>
<keyword evidence="10 28" id="KW-0812">Transmembrane</keyword>
<dbReference type="InterPro" id="IPR008250">
    <property type="entry name" value="ATPase_P-typ_transduc_dom_A_sf"/>
</dbReference>
<dbReference type="GO" id="GO:0005524">
    <property type="term" value="F:ATP binding"/>
    <property type="evidence" value="ECO:0007669"/>
    <property type="project" value="UniProtKB-UniRule"/>
</dbReference>
<comment type="similarity">
    <text evidence="6 28">Belongs to the cation transport ATPase (P-type) (TC 3.A.3) family. Type IV subfamily.</text>
</comment>
<evidence type="ECO:0000256" key="4">
    <source>
        <dbReference type="ARBA" id="ARBA00004477"/>
    </source>
</evidence>
<evidence type="ECO:0000256" key="22">
    <source>
        <dbReference type="ARBA" id="ARBA00049128"/>
    </source>
</evidence>
<keyword evidence="13" id="KW-0967">Endosome</keyword>
<dbReference type="FunFam" id="3.40.1110.10:FF:000016">
    <property type="entry name" value="Phospholipid-transporting ATPase"/>
    <property type="match status" value="1"/>
</dbReference>
<evidence type="ECO:0000256" key="18">
    <source>
        <dbReference type="ARBA" id="ARBA00022989"/>
    </source>
</evidence>
<feature type="binding site" evidence="26">
    <location>
        <position position="415"/>
    </location>
    <ligand>
        <name>ATP</name>
        <dbReference type="ChEBI" id="CHEBI:30616"/>
    </ligand>
</feature>
<feature type="transmembrane region" description="Helical" evidence="28">
    <location>
        <begin position="1070"/>
        <end position="1095"/>
    </location>
</feature>
<keyword evidence="17 28" id="KW-1278">Translocase</keyword>
<feature type="binding site" evidence="26">
    <location>
        <position position="688"/>
    </location>
    <ligand>
        <name>ATP</name>
        <dbReference type="ChEBI" id="CHEBI:30616"/>
    </ligand>
</feature>
<comment type="catalytic activity">
    <reaction evidence="22">
        <text>a 1,2-diacyl-sn-glycero-3-phosphoethanolamine(out) + ATP + H2O = a 1,2-diacyl-sn-glycero-3-phosphoethanolamine(in) + ADP + phosphate + H(+)</text>
        <dbReference type="Rhea" id="RHEA:66132"/>
        <dbReference type="ChEBI" id="CHEBI:15377"/>
        <dbReference type="ChEBI" id="CHEBI:15378"/>
        <dbReference type="ChEBI" id="CHEBI:30616"/>
        <dbReference type="ChEBI" id="CHEBI:43474"/>
        <dbReference type="ChEBI" id="CHEBI:64612"/>
        <dbReference type="ChEBI" id="CHEBI:456216"/>
    </reaction>
    <physiologicalReaction direction="left-to-right" evidence="22">
        <dbReference type="Rhea" id="RHEA:66133"/>
    </physiologicalReaction>
</comment>
<dbReference type="SFLD" id="SFLDS00003">
    <property type="entry name" value="Haloacid_Dehalogenase"/>
    <property type="match status" value="1"/>
</dbReference>
<feature type="transmembrane region" description="Helical" evidence="28">
    <location>
        <begin position="349"/>
        <end position="368"/>
    </location>
</feature>
<dbReference type="PROSITE" id="PS00154">
    <property type="entry name" value="ATPASE_E1_E2"/>
    <property type="match status" value="1"/>
</dbReference>
<evidence type="ECO:0000259" key="31">
    <source>
        <dbReference type="Pfam" id="PF16209"/>
    </source>
</evidence>
<dbReference type="SFLD" id="SFLDF00027">
    <property type="entry name" value="p-type_atpase"/>
    <property type="match status" value="1"/>
</dbReference>
<dbReference type="SUPFAM" id="SSF81665">
    <property type="entry name" value="Calcium ATPase, transmembrane domain M"/>
    <property type="match status" value="1"/>
</dbReference>
<feature type="compositionally biased region" description="Basic and acidic residues" evidence="29">
    <location>
        <begin position="1138"/>
        <end position="1158"/>
    </location>
</feature>
<evidence type="ECO:0000256" key="29">
    <source>
        <dbReference type="SAM" id="MobiDB-lite"/>
    </source>
</evidence>
<protein>
    <recommendedName>
        <fullName evidence="28">Phospholipid-transporting ATPase</fullName>
        <ecNumber evidence="28">7.6.2.1</ecNumber>
    </recommendedName>
</protein>
<keyword evidence="18 28" id="KW-1133">Transmembrane helix</keyword>
<feature type="binding site" evidence="26">
    <location>
        <position position="552"/>
    </location>
    <ligand>
        <name>ATP</name>
        <dbReference type="ChEBI" id="CHEBI:30616"/>
    </ligand>
</feature>
<feature type="active site" description="4-aspartylphosphate intermediate" evidence="25">
    <location>
        <position position="414"/>
    </location>
</feature>
<dbReference type="PANTHER" id="PTHR24092">
    <property type="entry name" value="PROBABLE PHOSPHOLIPID-TRANSPORTING ATPASE"/>
    <property type="match status" value="1"/>
</dbReference>
<dbReference type="GO" id="GO:0000287">
    <property type="term" value="F:magnesium ion binding"/>
    <property type="evidence" value="ECO:0007669"/>
    <property type="project" value="UniProtKB-UniRule"/>
</dbReference>
<dbReference type="FunFam" id="3.40.50.1000:FF:000012">
    <property type="entry name" value="Phospholipid-transporting ATPase"/>
    <property type="match status" value="1"/>
</dbReference>
<sequence length="1158" mass="131543">MDCSLVRTLVHRYCAGEEDWVDSRTVYVGHREPPPGTEAYIPQRYPDNRIVSAKYTFWNFIPKNLFEQFRRIANFYFLIIFLVQLIIDTPTSPVTSGLPLFFVITVTAIKQGYEDWLRHKADSAMNQCPVHFIQHGKLVRKQSRKLRVGDVVMVKEDETFPCDLIFLSSSRADGTCHVTTASLDGESSHKTHYAVQDTKGFHSEQDIDGLHATIECEQPQPDLYKFVGRINVYNDLNDPVVRPLGSENLLLRGATLKNTEKIFGVAVYTGMETKMALNYQSKSQKRSAVEKSMNAFLVVYLCILVSKALINTALKYAWQSEPFQDEPWYNRKTEAERQRNLFLRAFTDFLAFMVLFNYIIPVSMYVTVEMQKFLGSYFITWDQEMFDEETGEGPLVNTSDLNEELGQVEYVFTDKTGTLTENNMEFRECCVEGHVYVPHAVCNGQVLPDAAMDMIDASPDASGREREELFFRALCLCHTIQVKDDDEVDGPRKSPDSGKRCVYISSSPDEVALVEGIQRFGFTYLRLKDSHMELMNRDNGIERFELLEVLSFDSVRRRMSVIVKSATGEIYLFCKGADSSIFPRVIEGKVEQIQSRVEHNAVEGLRTLCVAYKRLEPQAYAGICGLLQDAKVALQDREKKLAEAYEQIETDLILLGATAVEDRLQEKAADTIEALQKAGIKVWVLTGDKMETAAATCYACKLFRRTTRLLELTTKRLEEQSLHDVLFELSKTVLRSSASLTTDSFSGLSADAPDFGLIIDGAALSLVMKPREDGSSGNYRELFLEVCRNCSAVLCCRMAPLQKAQIVKLIKFSKEHPITLAIGDGANDVSMILEAHVGIGVIGKEGRQAARNSDYAIPKFKHLKKMLLVHGHFYYIRISELVQYFFYKNVCFIFPQFLYQFFCGFSQQTLYDTAYLTLYNISFTSLPILLYSLMEQHVGVDALRRDPTLYRDIAKNALLRWRVFVYWTLLGLFNALVFFFGAYFVFETTTVSSSGQTVTTNTHMVFGNWTFGTLVFTVMVLTVTLKLALDTHYWTWINHFVIWGSLLFYIVFSLLWGGVIWPFLSYQRMYYVFIQMLSSGPAWLAIVLLVTVSLLPDVLKKVLCRQLWPSATERAQVPGPGAPPAAPGSRQGGVLVRESGKDRGWRCDRSRGHEGSPW</sequence>
<feature type="binding site" evidence="27">
    <location>
        <position position="828"/>
    </location>
    <ligand>
        <name>Mg(2+)</name>
        <dbReference type="ChEBI" id="CHEBI:18420"/>
    </ligand>
</feature>
<keyword evidence="12 26" id="KW-0547">Nucleotide-binding</keyword>
<evidence type="ECO:0000256" key="25">
    <source>
        <dbReference type="PIRSR" id="PIRSR606539-1"/>
    </source>
</evidence>
<evidence type="ECO:0000256" key="27">
    <source>
        <dbReference type="PIRSR" id="PIRSR606539-3"/>
    </source>
</evidence>
<dbReference type="PANTHER" id="PTHR24092:SF33">
    <property type="entry name" value="PHOSPHOLIPID-TRANSPORTING ATPASE IH"/>
    <property type="match status" value="1"/>
</dbReference>
<dbReference type="InterPro" id="IPR001757">
    <property type="entry name" value="P_typ_ATPase"/>
</dbReference>
<dbReference type="GO" id="GO:0005886">
    <property type="term" value="C:plasma membrane"/>
    <property type="evidence" value="ECO:0007669"/>
    <property type="project" value="UniProtKB-SubCell"/>
</dbReference>
<feature type="binding site" evidence="27">
    <location>
        <position position="414"/>
    </location>
    <ligand>
        <name>Mg(2+)</name>
        <dbReference type="ChEBI" id="CHEBI:18420"/>
    </ligand>
</feature>
<evidence type="ECO:0000256" key="8">
    <source>
        <dbReference type="ARBA" id="ARBA00022475"/>
    </source>
</evidence>
<dbReference type="GO" id="GO:0055037">
    <property type="term" value="C:recycling endosome"/>
    <property type="evidence" value="ECO:0007669"/>
    <property type="project" value="UniProtKB-SubCell"/>
</dbReference>
<gene>
    <name evidence="33" type="primary">ATP11A</name>
</gene>
<dbReference type="Gene3D" id="3.40.1110.10">
    <property type="entry name" value="Calcium-transporting ATPase, cytoplasmic domain N"/>
    <property type="match status" value="1"/>
</dbReference>
<comment type="catalytic activity">
    <reaction evidence="21 28">
        <text>ATP + H2O + phospholipidSide 1 = ADP + phosphate + phospholipidSide 2.</text>
        <dbReference type="EC" id="7.6.2.1"/>
    </reaction>
</comment>
<evidence type="ECO:0000256" key="28">
    <source>
        <dbReference type="RuleBase" id="RU362033"/>
    </source>
</evidence>
<keyword evidence="14" id="KW-0256">Endoplasmic reticulum</keyword>
<evidence type="ECO:0000313" key="34">
    <source>
        <dbReference type="Proteomes" id="UP000314985"/>
    </source>
</evidence>
<keyword evidence="8" id="KW-1003">Cell membrane</keyword>
<feature type="binding site" evidence="27">
    <location>
        <position position="416"/>
    </location>
    <ligand>
        <name>Mg(2+)</name>
        <dbReference type="ChEBI" id="CHEBI:18420"/>
    </ligand>
</feature>
<evidence type="ECO:0000256" key="2">
    <source>
        <dbReference type="ARBA" id="ARBA00004172"/>
    </source>
</evidence>
<proteinExistence type="inferred from homology"/>
<feature type="binding site" evidence="26">
    <location>
        <position position="827"/>
    </location>
    <ligand>
        <name>ATP</name>
        <dbReference type="ChEBI" id="CHEBI:30616"/>
    </ligand>
</feature>
<keyword evidence="9" id="KW-0597">Phosphoprotein</keyword>
<comment type="subcellular location">
    <subcellularLocation>
        <location evidence="5">Cell membrane</location>
        <topology evidence="5">Multi-pass membrane protein</topology>
    </subcellularLocation>
    <subcellularLocation>
        <location evidence="3">Early endosome</location>
    </subcellularLocation>
    <subcellularLocation>
        <location evidence="4">Endoplasmic reticulum membrane</location>
        <topology evidence="4">Multi-pass membrane protein</topology>
    </subcellularLocation>
    <subcellularLocation>
        <location evidence="28">Membrane</location>
        <topology evidence="28">Multi-pass membrane protein</topology>
    </subcellularLocation>
    <subcellularLocation>
        <location evidence="2">Recycling endosome</location>
    </subcellularLocation>
</comment>
<dbReference type="InterPro" id="IPR032630">
    <property type="entry name" value="P_typ_ATPase_c"/>
</dbReference>
<dbReference type="Pfam" id="PF16209">
    <property type="entry name" value="PhoLip_ATPase_N"/>
    <property type="match status" value="1"/>
</dbReference>
<evidence type="ECO:0000313" key="33">
    <source>
        <dbReference type="Ensembl" id="ENSSSCP00070020398.1"/>
    </source>
</evidence>
<evidence type="ECO:0000256" key="11">
    <source>
        <dbReference type="ARBA" id="ARBA00022723"/>
    </source>
</evidence>
<feature type="domain" description="P-type ATPase C-terminal" evidence="32">
    <location>
        <begin position="850"/>
        <end position="1110"/>
    </location>
</feature>
<dbReference type="Pfam" id="PF13246">
    <property type="entry name" value="Cation_ATPase"/>
    <property type="match status" value="1"/>
</dbReference>
<evidence type="ECO:0000256" key="26">
    <source>
        <dbReference type="PIRSR" id="PIRSR606539-2"/>
    </source>
</evidence>
<evidence type="ECO:0000256" key="23">
    <source>
        <dbReference type="ARBA" id="ARBA00051303"/>
    </source>
</evidence>
<accession>A0A4X1TYF6</accession>
<dbReference type="InterPro" id="IPR059000">
    <property type="entry name" value="ATPase_P-type_domA"/>
</dbReference>
<dbReference type="InterPro" id="IPR036412">
    <property type="entry name" value="HAD-like_sf"/>
</dbReference>
<dbReference type="InterPro" id="IPR006539">
    <property type="entry name" value="P-type_ATPase_IV"/>
</dbReference>
<feature type="binding site" evidence="26">
    <location>
        <position position="803"/>
    </location>
    <ligand>
        <name>ATP</name>
        <dbReference type="ChEBI" id="CHEBI:30616"/>
    </ligand>
</feature>
<keyword evidence="19" id="KW-0445">Lipid transport</keyword>
<evidence type="ECO:0000256" key="14">
    <source>
        <dbReference type="ARBA" id="ARBA00022824"/>
    </source>
</evidence>
<dbReference type="GO" id="GO:0090556">
    <property type="term" value="F:phosphatidylserine floppase activity"/>
    <property type="evidence" value="ECO:0007669"/>
    <property type="project" value="RHEA"/>
</dbReference>
<feature type="transmembrane region" description="Helical" evidence="28">
    <location>
        <begin position="69"/>
        <end position="87"/>
    </location>
</feature>
<evidence type="ECO:0000256" key="5">
    <source>
        <dbReference type="ARBA" id="ARBA00004651"/>
    </source>
</evidence>
<dbReference type="NCBIfam" id="TIGR01494">
    <property type="entry name" value="ATPase_P-type"/>
    <property type="match status" value="2"/>
</dbReference>
<comment type="cofactor">
    <cofactor evidence="1 27">
        <name>Mg(2+)</name>
        <dbReference type="ChEBI" id="CHEBI:18420"/>
    </cofactor>
</comment>
<feature type="transmembrane region" description="Helical" evidence="28">
    <location>
        <begin position="964"/>
        <end position="986"/>
    </location>
</feature>
<evidence type="ECO:0000256" key="12">
    <source>
        <dbReference type="ARBA" id="ARBA00022741"/>
    </source>
</evidence>
<evidence type="ECO:0000256" key="15">
    <source>
        <dbReference type="ARBA" id="ARBA00022840"/>
    </source>
</evidence>
<evidence type="ECO:0000256" key="19">
    <source>
        <dbReference type="ARBA" id="ARBA00023055"/>
    </source>
</evidence>
<dbReference type="PRINTS" id="PR00119">
    <property type="entry name" value="CATATPASE"/>
</dbReference>
<feature type="domain" description="P-type ATPase N-terminal" evidence="31">
    <location>
        <begin position="42"/>
        <end position="96"/>
    </location>
</feature>
<dbReference type="InterPro" id="IPR023214">
    <property type="entry name" value="HAD_sf"/>
</dbReference>
<dbReference type="NCBIfam" id="TIGR01652">
    <property type="entry name" value="ATPase-Plipid"/>
    <property type="match status" value="1"/>
</dbReference>
<keyword evidence="7" id="KW-0813">Transport</keyword>